<protein>
    <submittedName>
        <fullName evidence="1">Uncharacterized protein</fullName>
    </submittedName>
</protein>
<organism evidence="1">
    <name type="scientific">Siphoviridae sp. ctMgg26</name>
    <dbReference type="NCBI Taxonomy" id="2825462"/>
    <lineage>
        <taxon>Viruses</taxon>
        <taxon>Duplodnaviria</taxon>
        <taxon>Heunggongvirae</taxon>
        <taxon>Uroviricota</taxon>
        <taxon>Caudoviricetes</taxon>
    </lineage>
</organism>
<proteinExistence type="predicted"/>
<dbReference type="EMBL" id="BK015546">
    <property type="protein sequence ID" value="DAE12279.1"/>
    <property type="molecule type" value="Genomic_DNA"/>
</dbReference>
<name>A0A8S5PZ05_9CAUD</name>
<reference evidence="1" key="1">
    <citation type="journal article" date="2021" name="Proc. Natl. Acad. Sci. U.S.A.">
        <title>A Catalog of Tens of Thousands of Viruses from Human Metagenomes Reveals Hidden Associations with Chronic Diseases.</title>
        <authorList>
            <person name="Tisza M.J."/>
            <person name="Buck C.B."/>
        </authorList>
    </citation>
    <scope>NUCLEOTIDE SEQUENCE</scope>
    <source>
        <strain evidence="1">CtMgg26</strain>
    </source>
</reference>
<sequence>MGEPEIRIEPKAAKKLSELIKGKYINIWSYADFLDKNSHFIEMAVETENFMKLNMTEKEKLLSALHYAVATAMFYCKKYKFEEDAK</sequence>
<evidence type="ECO:0000313" key="1">
    <source>
        <dbReference type="EMBL" id="DAE12279.1"/>
    </source>
</evidence>
<accession>A0A8S5PZ05</accession>